<dbReference type="SUPFAM" id="SSF56112">
    <property type="entry name" value="Protein kinase-like (PK-like)"/>
    <property type="match status" value="2"/>
</dbReference>
<dbReference type="FunFam" id="1.10.510.10:FF:000084">
    <property type="entry name" value="Wall-associated receptor kinase 2"/>
    <property type="match status" value="2"/>
</dbReference>
<dbReference type="GO" id="GO:0007166">
    <property type="term" value="P:cell surface receptor signaling pathway"/>
    <property type="evidence" value="ECO:0007669"/>
    <property type="project" value="InterPro"/>
</dbReference>
<keyword evidence="12 21" id="KW-1133">Transmembrane helix</keyword>
<dbReference type="InterPro" id="IPR009030">
    <property type="entry name" value="Growth_fac_rcpt_cys_sf"/>
</dbReference>
<evidence type="ECO:0000256" key="13">
    <source>
        <dbReference type="ARBA" id="ARBA00023136"/>
    </source>
</evidence>
<evidence type="ECO:0000256" key="6">
    <source>
        <dbReference type="ARBA" id="ARBA00022692"/>
    </source>
</evidence>
<evidence type="ECO:0000256" key="18">
    <source>
        <dbReference type="ARBA" id="ARBA00058961"/>
    </source>
</evidence>
<keyword evidence="7" id="KW-0732">Signal</keyword>
<keyword evidence="11 20" id="KW-0067">ATP-binding</keyword>
<dbReference type="PANTHER" id="PTHR27005">
    <property type="entry name" value="WALL-ASSOCIATED RECEPTOR KINASE-LIKE 21"/>
    <property type="match status" value="1"/>
</dbReference>
<evidence type="ECO:0000256" key="20">
    <source>
        <dbReference type="PROSITE-ProRule" id="PRU10141"/>
    </source>
</evidence>
<feature type="domain" description="EGF-like" evidence="23">
    <location>
        <begin position="350"/>
        <end position="386"/>
    </location>
</feature>
<keyword evidence="15" id="KW-0325">Glycoprotein</keyword>
<dbReference type="Pfam" id="PF07645">
    <property type="entry name" value="EGF_CA"/>
    <property type="match status" value="1"/>
</dbReference>
<sequence>MVSKPDCPQKCGNLTVPYPFGVGVGSGCSIGPWFDVNCTSNPPTAYINTGNLDIVDISDTHIRIKSVVASRCYAQSGLMTQDNPAWTQLGDTSPFTFSDTLNKFTVIGCDDFALISGSLPRNFTSGCVSLCSKKEDVLDGYCTGIGCCQTSIPKGLKNFYTQLSSLANHTKVWSFDPCSYAFVGAQDIFTFRGASDFSDLGFMNRTMDTVPVVLDWAIGNQTCVEAQNSSDYLCQKNSVCTDHDRGNGGYRCSCNEGFFGNPYLSPGCQDIDECADPNSNDCDDHAICINTPGSFNCSCVKGYLGDGRKDGHSCIAKSSQFPVIKFSLGNKYASYLGVINELYESNNRLYIDECADPNSNDCDDHAICINTPGSFNCSCVKGYLGDGRKDGHSCIAKSSQFPVIKFSLGLSLGFLSFLIGVSWIYFGIKRRKLIKLREKFFQQNGGLLMKQQISSNEGGPENSKVFTAEELEKATNNFAEDRILGRGGYGVVYKGILLDQRVVAIKKSRIMDESQIEQFINEVVILTQVNHRNVVKLLGCCLETEVPLLVYEYVSNGTLFQHIHKGLSWLSWDNRLRIAAEAAGAFAYLHSAASIPIIHRDVKSANILLDDNYVAKISDFGASRLVPLDQTQVTTLVQGTLGYLDPEYFHTSQLTEKSDVYSFGVVLAELLTGKKPLCSDRPPEERNLATYFIMSLKENKLFQILEPRVVREGTLEQLQTIGELVKRCLCMKSEDRPTMKELVVELERLSLGFLSFLIGVSWIYFGIKRRKLIKLREKFFQQNGGLLMKQQISSNEGGPENSKVFTAEELEKATNNFAEDRILGRGGYGVVYKGVLPDQRVVAIKKSRIMDKSQIEQFINEVVILTQVNHRNVVKLLGCCLETEVPLLVYEYVSNGTLFQHIHKGLSWLSWDNRLRIAAEAAGAFAYLHSAASIPIIHRDVKSANILLDDNYVAKISDFGASRLVPLDQTQVTTLVQGTLGYLDPEYFHTSQLTEKSDVYSFGVVLAELLTGKKPLCSDRPPEERNLATYFIMSLKENKLFQILEPRVVREGTLEQLQTIGELVKRCLCMKSEDRPTMKELVVELESLRKFTKHPWVHQQSHEESVWLMSEEASDLYTVPISANYSNTSDFSGQYSLDTCAIFPSNNPR</sequence>
<gene>
    <name evidence="24" type="ORF">CEY00_Acc16807</name>
</gene>
<feature type="transmembrane region" description="Helical" evidence="21">
    <location>
        <begin position="406"/>
        <end position="428"/>
    </location>
</feature>
<evidence type="ECO:0000256" key="21">
    <source>
        <dbReference type="SAM" id="Phobius"/>
    </source>
</evidence>
<dbReference type="SMART" id="SM00179">
    <property type="entry name" value="EGF_CA"/>
    <property type="match status" value="2"/>
</dbReference>
<dbReference type="InterPro" id="IPR017441">
    <property type="entry name" value="Protein_kinase_ATP_BS"/>
</dbReference>
<dbReference type="EMBL" id="NKQK01000015">
    <property type="protein sequence ID" value="PSS09823.1"/>
    <property type="molecule type" value="Genomic_DNA"/>
</dbReference>
<dbReference type="InterPro" id="IPR011009">
    <property type="entry name" value="Kinase-like_dom_sf"/>
</dbReference>
<dbReference type="Gramene" id="PSS09823">
    <property type="protein sequence ID" value="PSS09823"/>
    <property type="gene ID" value="CEY00_Acc16807"/>
</dbReference>
<evidence type="ECO:0000256" key="8">
    <source>
        <dbReference type="ARBA" id="ARBA00022737"/>
    </source>
</evidence>
<comment type="function">
    <text evidence="18">Serine/threonine-protein kinase that may function as a signaling receptor of extracellular matrix component. Binding to pectin may have significance in the control of cell expansion, morphogenesis and development.</text>
</comment>
<keyword evidence="3 19" id="KW-0245">EGF-like domain</keyword>
<keyword evidence="5" id="KW-0808">Transferase</keyword>
<keyword evidence="10 24" id="KW-0418">Kinase</keyword>
<evidence type="ECO:0000256" key="12">
    <source>
        <dbReference type="ARBA" id="ARBA00022989"/>
    </source>
</evidence>
<evidence type="ECO:0000256" key="5">
    <source>
        <dbReference type="ARBA" id="ARBA00022679"/>
    </source>
</evidence>
<feature type="transmembrane region" description="Helical" evidence="21">
    <location>
        <begin position="749"/>
        <end position="767"/>
    </location>
</feature>
<dbReference type="PROSITE" id="PS00107">
    <property type="entry name" value="PROTEIN_KINASE_ATP"/>
    <property type="match status" value="2"/>
</dbReference>
<keyword evidence="9 20" id="KW-0547">Nucleotide-binding</keyword>
<evidence type="ECO:0000313" key="24">
    <source>
        <dbReference type="EMBL" id="PSS09823.1"/>
    </source>
</evidence>
<dbReference type="STRING" id="1590841.A0A2R6QK95"/>
<feature type="binding site" evidence="20">
    <location>
        <position position="507"/>
    </location>
    <ligand>
        <name>ATP</name>
        <dbReference type="ChEBI" id="CHEBI:30616"/>
    </ligand>
</feature>
<dbReference type="Gene3D" id="1.10.510.10">
    <property type="entry name" value="Transferase(Phosphotransferase) domain 1"/>
    <property type="match status" value="2"/>
</dbReference>
<feature type="domain" description="EGF-like" evidence="23">
    <location>
        <begin position="270"/>
        <end position="306"/>
    </location>
</feature>
<dbReference type="PROSITE" id="PS00108">
    <property type="entry name" value="PROTEIN_KINASE_ST"/>
    <property type="match status" value="2"/>
</dbReference>
<dbReference type="InterPro" id="IPR049883">
    <property type="entry name" value="NOTCH1_EGF-like"/>
</dbReference>
<dbReference type="InterPro" id="IPR000152">
    <property type="entry name" value="EGF-type_Asp/Asn_hydroxyl_site"/>
</dbReference>
<dbReference type="Gene3D" id="3.30.200.20">
    <property type="entry name" value="Phosphorylase Kinase, domain 1"/>
    <property type="match status" value="2"/>
</dbReference>
<dbReference type="PROSITE" id="PS01187">
    <property type="entry name" value="EGF_CA"/>
    <property type="match status" value="1"/>
</dbReference>
<comment type="catalytic activity">
    <reaction evidence="16">
        <text>L-seryl-[protein] + ATP = O-phospho-L-seryl-[protein] + ADP + H(+)</text>
        <dbReference type="Rhea" id="RHEA:17989"/>
        <dbReference type="Rhea" id="RHEA-COMP:9863"/>
        <dbReference type="Rhea" id="RHEA-COMP:11604"/>
        <dbReference type="ChEBI" id="CHEBI:15378"/>
        <dbReference type="ChEBI" id="CHEBI:29999"/>
        <dbReference type="ChEBI" id="CHEBI:30616"/>
        <dbReference type="ChEBI" id="CHEBI:83421"/>
        <dbReference type="ChEBI" id="CHEBI:456216"/>
    </reaction>
</comment>
<dbReference type="FunFam" id="2.10.25.10:FF:000038">
    <property type="entry name" value="Fibrillin 2"/>
    <property type="match status" value="2"/>
</dbReference>
<dbReference type="PROSITE" id="PS50026">
    <property type="entry name" value="EGF_3"/>
    <property type="match status" value="2"/>
</dbReference>
<dbReference type="Pfam" id="PF00069">
    <property type="entry name" value="Pkinase"/>
    <property type="match status" value="2"/>
</dbReference>
<dbReference type="Pfam" id="PF12947">
    <property type="entry name" value="EGF_3"/>
    <property type="match status" value="1"/>
</dbReference>
<dbReference type="PANTHER" id="PTHR27005:SF283">
    <property type="entry name" value="OS02G0633066 PROTEIN"/>
    <property type="match status" value="1"/>
</dbReference>
<dbReference type="SMART" id="SM00181">
    <property type="entry name" value="EGF"/>
    <property type="match status" value="3"/>
</dbReference>
<comment type="caution">
    <text evidence="19">Lacks conserved residue(s) required for the propagation of feature annotation.</text>
</comment>
<keyword evidence="8" id="KW-0677">Repeat</keyword>
<dbReference type="CDD" id="cd14066">
    <property type="entry name" value="STKc_IRAK"/>
    <property type="match status" value="2"/>
</dbReference>
<dbReference type="InterPro" id="IPR025287">
    <property type="entry name" value="WAK_GUB"/>
</dbReference>
<reference evidence="25" key="2">
    <citation type="journal article" date="2018" name="BMC Genomics">
        <title>A manually annotated Actinidia chinensis var. chinensis (kiwifruit) genome highlights the challenges associated with draft genomes and gene prediction in plants.</title>
        <authorList>
            <person name="Pilkington S.M."/>
            <person name="Crowhurst R."/>
            <person name="Hilario E."/>
            <person name="Nardozza S."/>
            <person name="Fraser L."/>
            <person name="Peng Y."/>
            <person name="Gunaseelan K."/>
            <person name="Simpson R."/>
            <person name="Tahir J."/>
            <person name="Deroles S.C."/>
            <person name="Templeton K."/>
            <person name="Luo Z."/>
            <person name="Davy M."/>
            <person name="Cheng C."/>
            <person name="McNeilage M."/>
            <person name="Scaglione D."/>
            <person name="Liu Y."/>
            <person name="Zhang Q."/>
            <person name="Datson P."/>
            <person name="De Silva N."/>
            <person name="Gardiner S.E."/>
            <person name="Bassett H."/>
            <person name="Chagne D."/>
            <person name="McCallum J."/>
            <person name="Dzierzon H."/>
            <person name="Deng C."/>
            <person name="Wang Y.Y."/>
            <person name="Barron L."/>
            <person name="Manako K."/>
            <person name="Bowen J."/>
            <person name="Foster T.M."/>
            <person name="Erridge Z.A."/>
            <person name="Tiffin H."/>
            <person name="Waite C.N."/>
            <person name="Davies K.M."/>
            <person name="Grierson E.P."/>
            <person name="Laing W.A."/>
            <person name="Kirk R."/>
            <person name="Chen X."/>
            <person name="Wood M."/>
            <person name="Montefiori M."/>
            <person name="Brummell D.A."/>
            <person name="Schwinn K.E."/>
            <person name="Catanach A."/>
            <person name="Fullerton C."/>
            <person name="Li D."/>
            <person name="Meiyalaghan S."/>
            <person name="Nieuwenhuizen N."/>
            <person name="Read N."/>
            <person name="Prakash R."/>
            <person name="Hunter D."/>
            <person name="Zhang H."/>
            <person name="McKenzie M."/>
            <person name="Knabel M."/>
            <person name="Harris A."/>
            <person name="Allan A.C."/>
            <person name="Gleave A."/>
            <person name="Chen A."/>
            <person name="Janssen B.J."/>
            <person name="Plunkett B."/>
            <person name="Ampomah-Dwamena C."/>
            <person name="Voogd C."/>
            <person name="Leif D."/>
            <person name="Lafferty D."/>
            <person name="Souleyre E.J.F."/>
            <person name="Varkonyi-Gasic E."/>
            <person name="Gambi F."/>
            <person name="Hanley J."/>
            <person name="Yao J.L."/>
            <person name="Cheung J."/>
            <person name="David K.M."/>
            <person name="Warren B."/>
            <person name="Marsh K."/>
            <person name="Snowden K.C."/>
            <person name="Lin-Wang K."/>
            <person name="Brian L."/>
            <person name="Martinez-Sanchez M."/>
            <person name="Wang M."/>
            <person name="Ileperuma N."/>
            <person name="Macnee N."/>
            <person name="Campin R."/>
            <person name="McAtee P."/>
            <person name="Drummond R.S.M."/>
            <person name="Espley R.V."/>
            <person name="Ireland H.S."/>
            <person name="Wu R."/>
            <person name="Atkinson R.G."/>
            <person name="Karunairetnam S."/>
            <person name="Bulley S."/>
            <person name="Chunkath S."/>
            <person name="Hanley Z."/>
            <person name="Storey R."/>
            <person name="Thrimawithana A.H."/>
            <person name="Thomson S."/>
            <person name="David C."/>
            <person name="Testolin R."/>
            <person name="Huang H."/>
            <person name="Hellens R.P."/>
            <person name="Schaffer R.J."/>
        </authorList>
    </citation>
    <scope>NUCLEOTIDE SEQUENCE [LARGE SCALE GENOMIC DNA]</scope>
    <source>
        <strain evidence="25">cv. Red5</strain>
    </source>
</reference>
<keyword evidence="14" id="KW-1015">Disulfide bond</keyword>
<dbReference type="OrthoDB" id="4062651at2759"/>
<keyword evidence="6 21" id="KW-0812">Transmembrane</keyword>
<dbReference type="GO" id="GO:0005509">
    <property type="term" value="F:calcium ion binding"/>
    <property type="evidence" value="ECO:0007669"/>
    <property type="project" value="InterPro"/>
</dbReference>
<feature type="binding site" evidence="20">
    <location>
        <position position="846"/>
    </location>
    <ligand>
        <name>ATP</name>
        <dbReference type="ChEBI" id="CHEBI:30616"/>
    </ligand>
</feature>
<dbReference type="PROSITE" id="PS51257">
    <property type="entry name" value="PROKAR_LIPOPROTEIN"/>
    <property type="match status" value="1"/>
</dbReference>
<evidence type="ECO:0000259" key="22">
    <source>
        <dbReference type="PROSITE" id="PS50011"/>
    </source>
</evidence>
<evidence type="ECO:0000256" key="15">
    <source>
        <dbReference type="ARBA" id="ARBA00023180"/>
    </source>
</evidence>
<name>A0A2R6QK95_ACTCC</name>
<evidence type="ECO:0000256" key="19">
    <source>
        <dbReference type="PROSITE-ProRule" id="PRU00076"/>
    </source>
</evidence>
<evidence type="ECO:0000259" key="23">
    <source>
        <dbReference type="PROSITE" id="PS50026"/>
    </source>
</evidence>
<keyword evidence="24" id="KW-0675">Receptor</keyword>
<feature type="domain" description="Protein kinase" evidence="22">
    <location>
        <begin position="478"/>
        <end position="754"/>
    </location>
</feature>
<keyword evidence="2" id="KW-0723">Serine/threonine-protein kinase</keyword>
<dbReference type="InterPro" id="IPR018097">
    <property type="entry name" value="EGF_Ca-bd_CS"/>
</dbReference>
<dbReference type="InterPro" id="IPR000719">
    <property type="entry name" value="Prot_kinase_dom"/>
</dbReference>
<evidence type="ECO:0000256" key="4">
    <source>
        <dbReference type="ARBA" id="ARBA00022553"/>
    </source>
</evidence>
<accession>A0A2R6QK95</accession>
<evidence type="ECO:0000256" key="9">
    <source>
        <dbReference type="ARBA" id="ARBA00022741"/>
    </source>
</evidence>
<dbReference type="SUPFAM" id="SSF57196">
    <property type="entry name" value="EGF/Laminin"/>
    <property type="match status" value="1"/>
</dbReference>
<dbReference type="GO" id="GO:0005886">
    <property type="term" value="C:plasma membrane"/>
    <property type="evidence" value="ECO:0007669"/>
    <property type="project" value="TreeGrafter"/>
</dbReference>
<dbReference type="GO" id="GO:0004674">
    <property type="term" value="F:protein serine/threonine kinase activity"/>
    <property type="evidence" value="ECO:0007669"/>
    <property type="project" value="UniProtKB-KW"/>
</dbReference>
<evidence type="ECO:0000256" key="1">
    <source>
        <dbReference type="ARBA" id="ARBA00004479"/>
    </source>
</evidence>
<comment type="caution">
    <text evidence="24">The sequence shown here is derived from an EMBL/GenBank/DDBJ whole genome shotgun (WGS) entry which is preliminary data.</text>
</comment>
<dbReference type="GO" id="GO:0005524">
    <property type="term" value="F:ATP binding"/>
    <property type="evidence" value="ECO:0007669"/>
    <property type="project" value="UniProtKB-UniRule"/>
</dbReference>
<dbReference type="GO" id="GO:0030247">
    <property type="term" value="F:polysaccharide binding"/>
    <property type="evidence" value="ECO:0007669"/>
    <property type="project" value="InterPro"/>
</dbReference>
<feature type="domain" description="Protein kinase" evidence="22">
    <location>
        <begin position="817"/>
        <end position="1097"/>
    </location>
</feature>
<dbReference type="FunFam" id="3.30.200.20:FF:000043">
    <property type="entry name" value="Wall-associated receptor kinase 2"/>
    <property type="match status" value="2"/>
</dbReference>
<evidence type="ECO:0000256" key="2">
    <source>
        <dbReference type="ARBA" id="ARBA00022527"/>
    </source>
</evidence>
<protein>
    <submittedName>
        <fullName evidence="24">Wall-associated receptor kinase</fullName>
    </submittedName>
</protein>
<evidence type="ECO:0000256" key="7">
    <source>
        <dbReference type="ARBA" id="ARBA00022729"/>
    </source>
</evidence>
<dbReference type="InterPro" id="IPR001881">
    <property type="entry name" value="EGF-like_Ca-bd_dom"/>
</dbReference>
<evidence type="ECO:0000256" key="14">
    <source>
        <dbReference type="ARBA" id="ARBA00023157"/>
    </source>
</evidence>
<reference evidence="24 25" key="1">
    <citation type="submission" date="2017-07" db="EMBL/GenBank/DDBJ databases">
        <title>An improved, manually edited Actinidia chinensis var. chinensis (kiwifruit) genome highlights the challenges associated with draft genomes and gene prediction in plants.</title>
        <authorList>
            <person name="Pilkington S."/>
            <person name="Crowhurst R."/>
            <person name="Hilario E."/>
            <person name="Nardozza S."/>
            <person name="Fraser L."/>
            <person name="Peng Y."/>
            <person name="Gunaseelan K."/>
            <person name="Simpson R."/>
            <person name="Tahir J."/>
            <person name="Deroles S."/>
            <person name="Templeton K."/>
            <person name="Luo Z."/>
            <person name="Davy M."/>
            <person name="Cheng C."/>
            <person name="Mcneilage M."/>
            <person name="Scaglione D."/>
            <person name="Liu Y."/>
            <person name="Zhang Q."/>
            <person name="Datson P."/>
            <person name="De Silva N."/>
            <person name="Gardiner S."/>
            <person name="Bassett H."/>
            <person name="Chagne D."/>
            <person name="Mccallum J."/>
            <person name="Dzierzon H."/>
            <person name="Deng C."/>
            <person name="Wang Y.-Y."/>
            <person name="Barron N."/>
            <person name="Manako K."/>
            <person name="Bowen J."/>
            <person name="Foster T."/>
            <person name="Erridge Z."/>
            <person name="Tiffin H."/>
            <person name="Waite C."/>
            <person name="Davies K."/>
            <person name="Grierson E."/>
            <person name="Laing W."/>
            <person name="Kirk R."/>
            <person name="Chen X."/>
            <person name="Wood M."/>
            <person name="Montefiori M."/>
            <person name="Brummell D."/>
            <person name="Schwinn K."/>
            <person name="Catanach A."/>
            <person name="Fullerton C."/>
            <person name="Li D."/>
            <person name="Meiyalaghan S."/>
            <person name="Nieuwenhuizen N."/>
            <person name="Read N."/>
            <person name="Prakash R."/>
            <person name="Hunter D."/>
            <person name="Zhang H."/>
            <person name="Mckenzie M."/>
            <person name="Knabel M."/>
            <person name="Harris A."/>
            <person name="Allan A."/>
            <person name="Chen A."/>
            <person name="Janssen B."/>
            <person name="Plunkett B."/>
            <person name="Dwamena C."/>
            <person name="Voogd C."/>
            <person name="Leif D."/>
            <person name="Lafferty D."/>
            <person name="Souleyre E."/>
            <person name="Varkonyi-Gasic E."/>
            <person name="Gambi F."/>
            <person name="Hanley J."/>
            <person name="Yao J.-L."/>
            <person name="Cheung J."/>
            <person name="David K."/>
            <person name="Warren B."/>
            <person name="Marsh K."/>
            <person name="Snowden K."/>
            <person name="Lin-Wang K."/>
            <person name="Brian L."/>
            <person name="Martinez-Sanchez M."/>
            <person name="Wang M."/>
            <person name="Ileperuma N."/>
            <person name="Macnee N."/>
            <person name="Campin R."/>
            <person name="Mcatee P."/>
            <person name="Drummond R."/>
            <person name="Espley R."/>
            <person name="Ireland H."/>
            <person name="Wu R."/>
            <person name="Atkinson R."/>
            <person name="Karunairetnam S."/>
            <person name="Bulley S."/>
            <person name="Chunkath S."/>
            <person name="Hanley Z."/>
            <person name="Storey R."/>
            <person name="Thrimawithana A."/>
            <person name="Thomson S."/>
            <person name="David C."/>
            <person name="Testolin R."/>
        </authorList>
    </citation>
    <scope>NUCLEOTIDE SEQUENCE [LARGE SCALE GENOMIC DNA]</scope>
    <source>
        <strain evidence="25">cv. Red5</strain>
        <tissue evidence="24">Young leaf</tissue>
    </source>
</reference>
<keyword evidence="4" id="KW-0597">Phosphoprotein</keyword>
<dbReference type="InParanoid" id="A0A2R6QK95"/>
<proteinExistence type="predicted"/>
<evidence type="ECO:0000256" key="11">
    <source>
        <dbReference type="ARBA" id="ARBA00022840"/>
    </source>
</evidence>
<dbReference type="CDD" id="cd00054">
    <property type="entry name" value="EGF_CA"/>
    <property type="match status" value="3"/>
</dbReference>
<comment type="subcellular location">
    <subcellularLocation>
        <location evidence="1">Membrane</location>
        <topology evidence="1">Single-pass type I membrane protein</topology>
    </subcellularLocation>
</comment>
<dbReference type="AlphaFoldDB" id="A0A2R6QK95"/>
<evidence type="ECO:0000256" key="3">
    <source>
        <dbReference type="ARBA" id="ARBA00022536"/>
    </source>
</evidence>
<evidence type="ECO:0000256" key="10">
    <source>
        <dbReference type="ARBA" id="ARBA00022777"/>
    </source>
</evidence>
<keyword evidence="13 21" id="KW-0472">Membrane</keyword>
<dbReference type="Proteomes" id="UP000241394">
    <property type="component" value="Chromosome LG15"/>
</dbReference>
<dbReference type="InterPro" id="IPR024731">
    <property type="entry name" value="NELL2-like_EGF"/>
</dbReference>
<organism evidence="24 25">
    <name type="scientific">Actinidia chinensis var. chinensis</name>
    <name type="common">Chinese soft-hair kiwi</name>
    <dbReference type="NCBI Taxonomy" id="1590841"/>
    <lineage>
        <taxon>Eukaryota</taxon>
        <taxon>Viridiplantae</taxon>
        <taxon>Streptophyta</taxon>
        <taxon>Embryophyta</taxon>
        <taxon>Tracheophyta</taxon>
        <taxon>Spermatophyta</taxon>
        <taxon>Magnoliopsida</taxon>
        <taxon>eudicotyledons</taxon>
        <taxon>Gunneridae</taxon>
        <taxon>Pentapetalae</taxon>
        <taxon>asterids</taxon>
        <taxon>Ericales</taxon>
        <taxon>Actinidiaceae</taxon>
        <taxon>Actinidia</taxon>
    </lineage>
</organism>
<dbReference type="Gene3D" id="2.10.25.10">
    <property type="entry name" value="Laminin"/>
    <property type="match status" value="3"/>
</dbReference>
<dbReference type="PROSITE" id="PS00010">
    <property type="entry name" value="ASX_HYDROXYL"/>
    <property type="match status" value="2"/>
</dbReference>
<evidence type="ECO:0000256" key="16">
    <source>
        <dbReference type="ARBA" id="ARBA00047558"/>
    </source>
</evidence>
<dbReference type="InterPro" id="IPR008271">
    <property type="entry name" value="Ser/Thr_kinase_AS"/>
</dbReference>
<keyword evidence="25" id="KW-1185">Reference proteome</keyword>
<dbReference type="Pfam" id="PF13947">
    <property type="entry name" value="GUB_WAK_bind"/>
    <property type="match status" value="1"/>
</dbReference>
<dbReference type="InterPro" id="IPR000742">
    <property type="entry name" value="EGF"/>
</dbReference>
<dbReference type="OMA" id="DHAICIN"/>
<comment type="catalytic activity">
    <reaction evidence="17">
        <text>L-threonyl-[protein] + ATP = O-phospho-L-threonyl-[protein] + ADP + H(+)</text>
        <dbReference type="Rhea" id="RHEA:46608"/>
        <dbReference type="Rhea" id="RHEA-COMP:11060"/>
        <dbReference type="Rhea" id="RHEA-COMP:11605"/>
        <dbReference type="ChEBI" id="CHEBI:15378"/>
        <dbReference type="ChEBI" id="CHEBI:30013"/>
        <dbReference type="ChEBI" id="CHEBI:30616"/>
        <dbReference type="ChEBI" id="CHEBI:61977"/>
        <dbReference type="ChEBI" id="CHEBI:456216"/>
    </reaction>
</comment>
<dbReference type="SMART" id="SM00220">
    <property type="entry name" value="S_TKc"/>
    <property type="match status" value="2"/>
</dbReference>
<dbReference type="InterPro" id="IPR045274">
    <property type="entry name" value="WAK-like"/>
</dbReference>
<dbReference type="PROSITE" id="PS50011">
    <property type="entry name" value="PROTEIN_KINASE_DOM"/>
    <property type="match status" value="2"/>
</dbReference>
<dbReference type="SUPFAM" id="SSF57184">
    <property type="entry name" value="Growth factor receptor domain"/>
    <property type="match status" value="1"/>
</dbReference>
<evidence type="ECO:0000256" key="17">
    <source>
        <dbReference type="ARBA" id="ARBA00047951"/>
    </source>
</evidence>
<evidence type="ECO:0000313" key="25">
    <source>
        <dbReference type="Proteomes" id="UP000241394"/>
    </source>
</evidence>